<sequence length="348" mass="38593">MPSSRGWKAIELIELSLCIPGLLGPLAGLDPAQIDLPAVPALSRLLSRADRGRGPRDAFEALAGLGGYPRGALPAARLRYLGETGGMGGPGELLCADPVHLRADQDRVLLFDADLNVTAGEARALCAAFNAFEADSSMRLECVTPEHWYLHLPDAAGITTTPLPYARGRDIDPLLPAGRDSSRWHALLNEWQMLLFQQPVNQQRQQSGRPMINGIWLWGEGELVDGQTEFRTLWADDPLVQGIGRHLSVNARPLPADPAHWLASVGPGQHWIHLTGLLQPLAYRDLEHWSQAVMELEAAWFQPLLAAVRSGRVQRVSLLPCNGAVFHYQGRHRFRFWRRDKRFSAYLQ</sequence>
<dbReference type="EMBL" id="AP018052">
    <property type="protein sequence ID" value="BAZ94412.1"/>
    <property type="molecule type" value="Genomic_DNA"/>
</dbReference>
<evidence type="ECO:0008006" key="3">
    <source>
        <dbReference type="Google" id="ProtNLM"/>
    </source>
</evidence>
<accession>A0A1Z4VSL9</accession>
<proteinExistence type="predicted"/>
<dbReference type="OrthoDB" id="5295974at2"/>
<dbReference type="PIRSF" id="PIRSF015283">
    <property type="entry name" value="Regulatory_RpfE"/>
    <property type="match status" value="1"/>
</dbReference>
<name>A0A1Z4VSL9_9GAMM</name>
<protein>
    <recommendedName>
        <fullName evidence="3">Phosphoglycerate mutase</fullName>
    </recommendedName>
</protein>
<dbReference type="InterPro" id="IPR016631">
    <property type="entry name" value="Regulatory_RpfE"/>
</dbReference>
<dbReference type="RefSeq" id="WP_096366509.1">
    <property type="nucleotide sequence ID" value="NZ_AP018052.1"/>
</dbReference>
<gene>
    <name evidence="1" type="ORF">FOKN1_2032</name>
</gene>
<organism evidence="1 2">
    <name type="scientific">Thiohalobacter thiocyanaticus</name>
    <dbReference type="NCBI Taxonomy" id="585455"/>
    <lineage>
        <taxon>Bacteria</taxon>
        <taxon>Pseudomonadati</taxon>
        <taxon>Pseudomonadota</taxon>
        <taxon>Gammaproteobacteria</taxon>
        <taxon>Thiohalobacterales</taxon>
        <taxon>Thiohalobacteraceae</taxon>
        <taxon>Thiohalobacter</taxon>
    </lineage>
</organism>
<dbReference type="AlphaFoldDB" id="A0A1Z4VSL9"/>
<dbReference type="Proteomes" id="UP000218765">
    <property type="component" value="Chromosome"/>
</dbReference>
<evidence type="ECO:0000313" key="2">
    <source>
        <dbReference type="Proteomes" id="UP000218765"/>
    </source>
</evidence>
<keyword evidence="2" id="KW-1185">Reference proteome</keyword>
<reference evidence="1 2" key="1">
    <citation type="submission" date="2017-05" db="EMBL/GenBank/DDBJ databases">
        <title>Thiocyanate degradation by Thiohalobacter thiocyanaticus FOKN1.</title>
        <authorList>
            <person name="Oshiki M."/>
            <person name="Fukushima T."/>
            <person name="Kawano S."/>
            <person name="Nakagawa J."/>
        </authorList>
    </citation>
    <scope>NUCLEOTIDE SEQUENCE [LARGE SCALE GENOMIC DNA]</scope>
    <source>
        <strain evidence="1 2">FOKN1</strain>
    </source>
</reference>
<evidence type="ECO:0000313" key="1">
    <source>
        <dbReference type="EMBL" id="BAZ94412.1"/>
    </source>
</evidence>
<dbReference type="KEGG" id="ttc:FOKN1_2032"/>